<evidence type="ECO:0000313" key="2">
    <source>
        <dbReference type="EMBL" id="SIT01898.1"/>
    </source>
</evidence>
<name>A0A1N7NUD2_9RHOB</name>
<protein>
    <recommendedName>
        <fullName evidence="1">Contractile injection system tube protein N-terminal domain-containing protein</fullName>
    </recommendedName>
</protein>
<dbReference type="STRING" id="633194.SAMN05421759_11064"/>
<dbReference type="Proteomes" id="UP000186684">
    <property type="component" value="Unassembled WGS sequence"/>
</dbReference>
<evidence type="ECO:0000313" key="3">
    <source>
        <dbReference type="Proteomes" id="UP000186684"/>
    </source>
</evidence>
<dbReference type="InterPro" id="IPR045361">
    <property type="entry name" value="CIS_tube_prot_N"/>
</dbReference>
<dbReference type="Pfam" id="PF19266">
    <property type="entry name" value="CIS_tube"/>
    <property type="match status" value="1"/>
</dbReference>
<keyword evidence="3" id="KW-1185">Reference proteome</keyword>
<dbReference type="RefSeq" id="WP_076449141.1">
    <property type="nucleotide sequence ID" value="NZ_FTOQ01000010.1"/>
</dbReference>
<organism evidence="2 3">
    <name type="scientific">Roseivivax lentus</name>
    <dbReference type="NCBI Taxonomy" id="633194"/>
    <lineage>
        <taxon>Bacteria</taxon>
        <taxon>Pseudomonadati</taxon>
        <taxon>Pseudomonadota</taxon>
        <taxon>Alphaproteobacteria</taxon>
        <taxon>Rhodobacterales</taxon>
        <taxon>Roseobacteraceae</taxon>
        <taxon>Roseivivax</taxon>
    </lineage>
</organism>
<reference evidence="3" key="1">
    <citation type="submission" date="2017-01" db="EMBL/GenBank/DDBJ databases">
        <authorList>
            <person name="Varghese N."/>
            <person name="Submissions S."/>
        </authorList>
    </citation>
    <scope>NUCLEOTIDE SEQUENCE [LARGE SCALE GENOMIC DNA]</scope>
    <source>
        <strain evidence="3">DSM 29430</strain>
    </source>
</reference>
<dbReference type="AlphaFoldDB" id="A0A1N7NUD2"/>
<sequence>MTGYSRSPRLLKAAIVAFRLPVPIPAVIPFQINPDTMSRTVEANLAESEGGTETFRLAGAPKETYKIETVLDATDDLERDDATARTIGLHARLAQFETLIYPLSATVIANSVMMAAGRVEVLPPKALFTVFVWGRSRILPVRISSLNITEEAFDPNLNPIRAKVAMDLAVLSTSDLQISHPGYAMFLSHQIVKETMAAVGQVNSLGRVLGSDIAIL</sequence>
<feature type="domain" description="Contractile injection system tube protein N-terminal" evidence="1">
    <location>
        <begin position="28"/>
        <end position="172"/>
    </location>
</feature>
<accession>A0A1N7NUD2</accession>
<dbReference type="OrthoDB" id="661223at2"/>
<dbReference type="EMBL" id="FTOQ01000010">
    <property type="protein sequence ID" value="SIT01898.1"/>
    <property type="molecule type" value="Genomic_DNA"/>
</dbReference>
<proteinExistence type="predicted"/>
<evidence type="ECO:0000259" key="1">
    <source>
        <dbReference type="Pfam" id="PF19266"/>
    </source>
</evidence>
<gene>
    <name evidence="2" type="ORF">SAMN05421759_11064</name>
</gene>